<dbReference type="AlphaFoldDB" id="A0A2N5TYG2"/>
<dbReference type="EMBL" id="PGCJ01000376">
    <property type="protein sequence ID" value="PLW30504.1"/>
    <property type="molecule type" value="Genomic_DNA"/>
</dbReference>
<gene>
    <name evidence="1" type="ORF">PCANC_27903</name>
    <name evidence="2" type="ORF">PCASD_08087</name>
</gene>
<protein>
    <submittedName>
        <fullName evidence="1">Uncharacterized protein</fullName>
    </submittedName>
</protein>
<sequence length="251" mass="27172">MPAKLSSSPRFHPYMAPGPNVSDVPFFPSASEAGADTVASSHHASSNNGSVDNGHWESHCVFDYPGFDIYMGQRVATQTGLSGTAPPASAPDIGCDSSPEAVVPGCCPIPVMPSISSLALALVVNNNTGRKYVPDPYLNLFCPPSPISFWDLPSRPSSPVCSDWDSAMMVREYHVVESRLSIKKALLDYFSVVKAYPLAAIGPTEDYCTLARRRLYHEVMHAMEKALAAAEEIEYAVNPEKGDDQYEPSEK</sequence>
<reference evidence="3 4" key="1">
    <citation type="submission" date="2017-11" db="EMBL/GenBank/DDBJ databases">
        <title>De novo assembly and phasing of dikaryotic genomes from two isolates of Puccinia coronata f. sp. avenae, the causal agent of oat crown rust.</title>
        <authorList>
            <person name="Miller M.E."/>
            <person name="Zhang Y."/>
            <person name="Omidvar V."/>
            <person name="Sperschneider J."/>
            <person name="Schwessinger B."/>
            <person name="Raley C."/>
            <person name="Palmer J.M."/>
            <person name="Garnica D."/>
            <person name="Upadhyaya N."/>
            <person name="Rathjen J."/>
            <person name="Taylor J.M."/>
            <person name="Park R.F."/>
            <person name="Dodds P.N."/>
            <person name="Hirsch C.D."/>
            <person name="Kianian S.F."/>
            <person name="Figueroa M."/>
        </authorList>
    </citation>
    <scope>NUCLEOTIDE SEQUENCE [LARGE SCALE GENOMIC DNA]</scope>
    <source>
        <strain evidence="1">12NC29</strain>
        <strain evidence="2">12SD80</strain>
    </source>
</reference>
<evidence type="ECO:0000313" key="2">
    <source>
        <dbReference type="EMBL" id="PLW43170.1"/>
    </source>
</evidence>
<dbReference type="Proteomes" id="UP000235388">
    <property type="component" value="Unassembled WGS sequence"/>
</dbReference>
<evidence type="ECO:0000313" key="3">
    <source>
        <dbReference type="Proteomes" id="UP000235388"/>
    </source>
</evidence>
<keyword evidence="3" id="KW-1185">Reference proteome</keyword>
<comment type="caution">
    <text evidence="1">The sequence shown here is derived from an EMBL/GenBank/DDBJ whole genome shotgun (WGS) entry which is preliminary data.</text>
</comment>
<dbReference type="Proteomes" id="UP000235392">
    <property type="component" value="Unassembled WGS sequence"/>
</dbReference>
<name>A0A2N5TYG2_9BASI</name>
<proteinExistence type="predicted"/>
<accession>A0A2N5TYG2</accession>
<evidence type="ECO:0000313" key="4">
    <source>
        <dbReference type="Proteomes" id="UP000235392"/>
    </source>
</evidence>
<evidence type="ECO:0000313" key="1">
    <source>
        <dbReference type="EMBL" id="PLW30504.1"/>
    </source>
</evidence>
<dbReference type="EMBL" id="PGCI01000071">
    <property type="protein sequence ID" value="PLW43170.1"/>
    <property type="molecule type" value="Genomic_DNA"/>
</dbReference>
<organism evidence="1 3">
    <name type="scientific">Puccinia coronata f. sp. avenae</name>
    <dbReference type="NCBI Taxonomy" id="200324"/>
    <lineage>
        <taxon>Eukaryota</taxon>
        <taxon>Fungi</taxon>
        <taxon>Dikarya</taxon>
        <taxon>Basidiomycota</taxon>
        <taxon>Pucciniomycotina</taxon>
        <taxon>Pucciniomycetes</taxon>
        <taxon>Pucciniales</taxon>
        <taxon>Pucciniaceae</taxon>
        <taxon>Puccinia</taxon>
    </lineage>
</organism>